<evidence type="ECO:0000256" key="12">
    <source>
        <dbReference type="PROSITE-ProRule" id="PRU00146"/>
    </source>
</evidence>
<dbReference type="GO" id="GO:0008270">
    <property type="term" value="F:zinc ion binding"/>
    <property type="evidence" value="ECO:0007669"/>
    <property type="project" value="UniProtKB-KW"/>
</dbReference>
<feature type="domain" description="PHD-type" evidence="15">
    <location>
        <begin position="369"/>
        <end position="418"/>
    </location>
</feature>
<feature type="compositionally biased region" description="Acidic residues" evidence="14">
    <location>
        <begin position="348"/>
        <end position="364"/>
    </location>
</feature>
<feature type="binding site" evidence="11">
    <location>
        <position position="390"/>
    </location>
    <ligand>
        <name>Zn(2+)</name>
        <dbReference type="ChEBI" id="CHEBI:29105"/>
        <label>2</label>
    </ligand>
</feature>
<evidence type="ECO:0000256" key="3">
    <source>
        <dbReference type="ARBA" id="ARBA00022604"/>
    </source>
</evidence>
<dbReference type="PROSITE" id="PS01359">
    <property type="entry name" value="ZF_PHD_1"/>
    <property type="match status" value="1"/>
</dbReference>
<feature type="compositionally biased region" description="Low complexity" evidence="14">
    <location>
        <begin position="240"/>
        <end position="255"/>
    </location>
</feature>
<dbReference type="CDD" id="cd15505">
    <property type="entry name" value="PHD_ING"/>
    <property type="match status" value="1"/>
</dbReference>
<feature type="region of interest" description="Disordered" evidence="14">
    <location>
        <begin position="134"/>
        <end position="178"/>
    </location>
</feature>
<feature type="compositionally biased region" description="Low complexity" evidence="14">
    <location>
        <begin position="166"/>
        <end position="178"/>
    </location>
</feature>
<feature type="binding site" evidence="11">
    <location>
        <position position="374"/>
    </location>
    <ligand>
        <name>Zn(2+)</name>
        <dbReference type="ChEBI" id="CHEBI:29105"/>
        <label>1</label>
    </ligand>
</feature>
<evidence type="ECO:0000256" key="5">
    <source>
        <dbReference type="ARBA" id="ARBA00022771"/>
    </source>
</evidence>
<evidence type="ECO:0000256" key="9">
    <source>
        <dbReference type="ARBA" id="ARBA00023163"/>
    </source>
</evidence>
<protein>
    <recommendedName>
        <fullName evidence="13">Inhibitor of growth protein</fullName>
    </recommendedName>
</protein>
<dbReference type="InterPro" id="IPR013083">
    <property type="entry name" value="Znf_RING/FYVE/PHD"/>
</dbReference>
<comment type="similarity">
    <text evidence="2 13">Belongs to the ING family.</text>
</comment>
<comment type="subunit">
    <text evidence="13">Component of an histone acetyltransferase complex. Interacts with H3K4me3 and to a lesser extent with H3K4me2.</text>
</comment>
<keyword evidence="4 11" id="KW-0479">Metal-binding</keyword>
<comment type="domain">
    <text evidence="13">The PHD-type zinc finger mediates the binding to H3K4me3.</text>
</comment>
<evidence type="ECO:0000256" key="6">
    <source>
        <dbReference type="ARBA" id="ARBA00022833"/>
    </source>
</evidence>
<keyword evidence="3" id="KW-0341">Growth regulation</keyword>
<organism evidence="16 17">
    <name type="scientific">Gnathostoma spinigerum</name>
    <dbReference type="NCBI Taxonomy" id="75299"/>
    <lineage>
        <taxon>Eukaryota</taxon>
        <taxon>Metazoa</taxon>
        <taxon>Ecdysozoa</taxon>
        <taxon>Nematoda</taxon>
        <taxon>Chromadorea</taxon>
        <taxon>Rhabditida</taxon>
        <taxon>Spirurina</taxon>
        <taxon>Gnathostomatomorpha</taxon>
        <taxon>Gnathostomatoidea</taxon>
        <taxon>Gnathostomatidae</taxon>
        <taxon>Gnathostoma</taxon>
    </lineage>
</organism>
<dbReference type="SUPFAM" id="SSF57903">
    <property type="entry name" value="FYVE/PHD zinc finger"/>
    <property type="match status" value="1"/>
</dbReference>
<gene>
    <name evidence="16" type="ORF">AB6A40_000486</name>
</gene>
<evidence type="ECO:0000256" key="13">
    <source>
        <dbReference type="RuleBase" id="RU361213"/>
    </source>
</evidence>
<name>A0ABD6EBB7_9BILA</name>
<keyword evidence="17" id="KW-1185">Reference proteome</keyword>
<evidence type="ECO:0000256" key="10">
    <source>
        <dbReference type="ARBA" id="ARBA00023242"/>
    </source>
</evidence>
<evidence type="ECO:0000313" key="17">
    <source>
        <dbReference type="Proteomes" id="UP001608902"/>
    </source>
</evidence>
<evidence type="ECO:0000256" key="14">
    <source>
        <dbReference type="SAM" id="MobiDB-lite"/>
    </source>
</evidence>
<accession>A0ABD6EBB7</accession>
<proteinExistence type="inferred from homology"/>
<feature type="binding site" evidence="11">
    <location>
        <position position="412"/>
    </location>
    <ligand>
        <name>Zn(2+)</name>
        <dbReference type="ChEBI" id="CHEBI:29105"/>
        <label>2</label>
    </ligand>
</feature>
<dbReference type="InterPro" id="IPR019787">
    <property type="entry name" value="Znf_PHD-finger"/>
</dbReference>
<dbReference type="SMART" id="SM01408">
    <property type="entry name" value="ING"/>
    <property type="match status" value="1"/>
</dbReference>
<evidence type="ECO:0000256" key="11">
    <source>
        <dbReference type="PIRSR" id="PIRSR628651-51"/>
    </source>
</evidence>
<dbReference type="EMBL" id="JBGFUD010000135">
    <property type="protein sequence ID" value="MFH4973777.1"/>
    <property type="molecule type" value="Genomic_DNA"/>
</dbReference>
<evidence type="ECO:0000256" key="4">
    <source>
        <dbReference type="ARBA" id="ARBA00022723"/>
    </source>
</evidence>
<evidence type="ECO:0000256" key="7">
    <source>
        <dbReference type="ARBA" id="ARBA00022853"/>
    </source>
</evidence>
<dbReference type="InterPro" id="IPR001965">
    <property type="entry name" value="Znf_PHD"/>
</dbReference>
<dbReference type="GO" id="GO:0005634">
    <property type="term" value="C:nucleus"/>
    <property type="evidence" value="ECO:0007669"/>
    <property type="project" value="UniProtKB-SubCell"/>
</dbReference>
<dbReference type="Pfam" id="PF12998">
    <property type="entry name" value="ING"/>
    <property type="match status" value="1"/>
</dbReference>
<dbReference type="InterPro" id="IPR019786">
    <property type="entry name" value="Zinc_finger_PHD-type_CS"/>
</dbReference>
<keyword evidence="6 11" id="KW-0862">Zinc</keyword>
<keyword evidence="8" id="KW-0805">Transcription regulation</keyword>
<dbReference type="PROSITE" id="PS50016">
    <property type="entry name" value="ZF_PHD_2"/>
    <property type="match status" value="1"/>
</dbReference>
<feature type="binding site" evidence="11">
    <location>
        <position position="399"/>
    </location>
    <ligand>
        <name>Zn(2+)</name>
        <dbReference type="ChEBI" id="CHEBI:29105"/>
        <label>1</label>
    </ligand>
</feature>
<dbReference type="AlphaFoldDB" id="A0ABD6EBB7"/>
<feature type="binding site" evidence="11">
    <location>
        <position position="385"/>
    </location>
    <ligand>
        <name>Zn(2+)</name>
        <dbReference type="ChEBI" id="CHEBI:29105"/>
        <label>2</label>
    </ligand>
</feature>
<dbReference type="SMART" id="SM00249">
    <property type="entry name" value="PHD"/>
    <property type="match status" value="1"/>
</dbReference>
<dbReference type="PANTHER" id="PTHR10333:SF103">
    <property type="entry name" value="INHIBITOR OF GROWTH PROTEIN 3"/>
    <property type="match status" value="1"/>
</dbReference>
<dbReference type="InterPro" id="IPR024610">
    <property type="entry name" value="ING_N_histone-binding"/>
</dbReference>
<dbReference type="InterPro" id="IPR028651">
    <property type="entry name" value="ING_fam"/>
</dbReference>
<evidence type="ECO:0000256" key="2">
    <source>
        <dbReference type="ARBA" id="ARBA00010210"/>
    </source>
</evidence>
<feature type="binding site" evidence="11">
    <location>
        <position position="372"/>
    </location>
    <ligand>
        <name>Zn(2+)</name>
        <dbReference type="ChEBI" id="CHEBI:29105"/>
        <label>1</label>
    </ligand>
</feature>
<dbReference type="Gene3D" id="6.10.140.1740">
    <property type="match status" value="1"/>
</dbReference>
<comment type="caution">
    <text evidence="16">The sequence shown here is derived from an EMBL/GenBank/DDBJ whole genome shotgun (WGS) entry which is preliminary data.</text>
</comment>
<reference evidence="16 17" key="1">
    <citation type="submission" date="2024-08" db="EMBL/GenBank/DDBJ databases">
        <title>Gnathostoma spinigerum genome.</title>
        <authorList>
            <person name="Gonzalez-Bertolin B."/>
            <person name="Monzon S."/>
            <person name="Zaballos A."/>
            <person name="Jimenez P."/>
            <person name="Dekumyoy P."/>
            <person name="Varona S."/>
            <person name="Cuesta I."/>
            <person name="Sumanam S."/>
            <person name="Adisakwattana P."/>
            <person name="Gasser R.B."/>
            <person name="Hernandez-Gonzalez A."/>
            <person name="Young N.D."/>
            <person name="Perteguer M.J."/>
        </authorList>
    </citation>
    <scope>NUCLEOTIDE SEQUENCE [LARGE SCALE GENOMIC DNA]</scope>
    <source>
        <strain evidence="16">AL3</strain>
        <tissue evidence="16">Liver</tissue>
    </source>
</reference>
<evidence type="ECO:0000313" key="16">
    <source>
        <dbReference type="EMBL" id="MFH4973777.1"/>
    </source>
</evidence>
<keyword evidence="10 13" id="KW-0539">Nucleus</keyword>
<dbReference type="Gene3D" id="3.30.40.10">
    <property type="entry name" value="Zinc/RING finger domain, C3HC4 (zinc finger)"/>
    <property type="match status" value="1"/>
</dbReference>
<comment type="function">
    <text evidence="13">Component of an histone acetyltransferase complex.</text>
</comment>
<dbReference type="GO" id="GO:0006325">
    <property type="term" value="P:chromatin organization"/>
    <property type="evidence" value="ECO:0007669"/>
    <property type="project" value="UniProtKB-KW"/>
</dbReference>
<evidence type="ECO:0000259" key="15">
    <source>
        <dbReference type="PROSITE" id="PS50016"/>
    </source>
</evidence>
<evidence type="ECO:0000256" key="1">
    <source>
        <dbReference type="ARBA" id="ARBA00004123"/>
    </source>
</evidence>
<keyword evidence="9" id="KW-0804">Transcription</keyword>
<sequence>MLYLEDFLELLEQLPSEIRDRTTDIRMLDLKFQHASEKLNSAIRDFFNQLPNMTEEERKRRYSELKKEFQRIREDAKEKVTLSDALCELLEKYQEKLNKEILHFKFELEADNPGITEQIERRFFETERALIQQRKEKRRRPLETSSTSTSSEVNGTVPHIKREVCSPAPSRSSATRSVVGEISQVELITSNQNSRSSFGAHEEEVGSSGSVRHRSSHEPDVPPLKLTVKRSATNPSKLIAVSSVSSSPALSSLSPNRERGDRGSSASLSSSRNLNLSSASKGGPATGTSASLSSGPSMPPNGSPILAFAGQESRHGRPRKLTTRVREMINDSLQRHERRIPSHYSPEPAEDGSDVEEEDSEPDNDNDRRTWCICHQKSYGCMVACDNKDCPFEWFHYECVRLTQPPKGKWYCPRCAEERQRRSLSADMH</sequence>
<feature type="region of interest" description="Disordered" evidence="14">
    <location>
        <begin position="190"/>
        <end position="367"/>
    </location>
</feature>
<keyword evidence="5 12" id="KW-0863">Zinc-finger</keyword>
<dbReference type="Proteomes" id="UP001608902">
    <property type="component" value="Unassembled WGS sequence"/>
</dbReference>
<feature type="binding site" evidence="11">
    <location>
        <position position="396"/>
    </location>
    <ligand>
        <name>Zn(2+)</name>
        <dbReference type="ChEBI" id="CHEBI:29105"/>
        <label>1</label>
    </ligand>
</feature>
<dbReference type="InterPro" id="IPR011011">
    <property type="entry name" value="Znf_FYVE_PHD"/>
</dbReference>
<comment type="subcellular location">
    <subcellularLocation>
        <location evidence="1 13">Nucleus</location>
    </subcellularLocation>
</comment>
<keyword evidence="7 13" id="KW-0156">Chromatin regulator</keyword>
<feature type="binding site" evidence="11">
    <location>
        <position position="415"/>
    </location>
    <ligand>
        <name>Zn(2+)</name>
        <dbReference type="ChEBI" id="CHEBI:29105"/>
        <label>2</label>
    </ligand>
</feature>
<dbReference type="CDD" id="cd16858">
    <property type="entry name" value="ING_ING3_Yng2p"/>
    <property type="match status" value="1"/>
</dbReference>
<dbReference type="PANTHER" id="PTHR10333">
    <property type="entry name" value="INHIBITOR OF GROWTH PROTEIN"/>
    <property type="match status" value="1"/>
</dbReference>
<feature type="compositionally biased region" description="Low complexity" evidence="14">
    <location>
        <begin position="264"/>
        <end position="280"/>
    </location>
</feature>
<evidence type="ECO:0000256" key="8">
    <source>
        <dbReference type="ARBA" id="ARBA00023015"/>
    </source>
</evidence>
<feature type="compositionally biased region" description="Basic and acidic residues" evidence="14">
    <location>
        <begin position="324"/>
        <end position="335"/>
    </location>
</feature>